<evidence type="ECO:0000313" key="2">
    <source>
        <dbReference type="Proteomes" id="UP000251431"/>
    </source>
</evidence>
<protein>
    <recommendedName>
        <fullName evidence="3">DUF2971 domain-containing protein</fullName>
    </recommendedName>
</protein>
<dbReference type="RefSeq" id="WP_112117257.1">
    <property type="nucleotide sequence ID" value="NZ_UAQE01000001.1"/>
</dbReference>
<evidence type="ECO:0000313" key="1">
    <source>
        <dbReference type="EMBL" id="SPT99196.1"/>
    </source>
</evidence>
<evidence type="ECO:0008006" key="3">
    <source>
        <dbReference type="Google" id="ProtNLM"/>
    </source>
</evidence>
<dbReference type="EMBL" id="UAQE01000001">
    <property type="protein sequence ID" value="SPT99196.1"/>
    <property type="molecule type" value="Genomic_DNA"/>
</dbReference>
<accession>A0A2X0XMV5</accession>
<sequence>MNNNYNATKWLKRHRNRNDISAYLTHLTKPQGDLNSVEVLIKILKERKLLGSGRSGFIKGSEKAVCFQDAPLNGIGQNVLHEERMRKEFGGKIRYQAIGLMFSKPYIFKNGGRPVIYEDKELASELFDEVSWRVVTMDFNDLHNIIDWSHEREWRMKGDFEFELSKVYVVLTNRNSYNYFIKKVPESILKEIKGIVTIDAIIT</sequence>
<gene>
    <name evidence="1" type="ORF">NCTC7582_02122</name>
</gene>
<organism evidence="1 2">
    <name type="scientific">Lysinibacillus capsici</name>
    <dbReference type="NCBI Taxonomy" id="2115968"/>
    <lineage>
        <taxon>Bacteria</taxon>
        <taxon>Bacillati</taxon>
        <taxon>Bacillota</taxon>
        <taxon>Bacilli</taxon>
        <taxon>Bacillales</taxon>
        <taxon>Bacillaceae</taxon>
        <taxon>Lysinibacillus</taxon>
    </lineage>
</organism>
<name>A0A2X0XMV5_9BACI</name>
<reference evidence="1 2" key="1">
    <citation type="submission" date="2018-06" db="EMBL/GenBank/DDBJ databases">
        <authorList>
            <consortium name="Pathogen Informatics"/>
            <person name="Doyle S."/>
        </authorList>
    </citation>
    <scope>NUCLEOTIDE SEQUENCE [LARGE SCALE GENOMIC DNA]</scope>
    <source>
        <strain evidence="1 2">NCTC7582</strain>
    </source>
</reference>
<proteinExistence type="predicted"/>
<dbReference type="AlphaFoldDB" id="A0A2X0XMV5"/>
<dbReference type="Proteomes" id="UP000251431">
    <property type="component" value="Unassembled WGS sequence"/>
</dbReference>